<dbReference type="AlphaFoldDB" id="A0A1G9U8S1"/>
<dbReference type="Proteomes" id="UP000183376">
    <property type="component" value="Chromosome I"/>
</dbReference>
<proteinExistence type="predicted"/>
<evidence type="ECO:0000313" key="2">
    <source>
        <dbReference type="Proteomes" id="UP000183376"/>
    </source>
</evidence>
<dbReference type="STRING" id="211114.SAMN04489726_2260"/>
<keyword evidence="2" id="KW-1185">Reference proteome</keyword>
<accession>A0A1G9U8S1</accession>
<dbReference type="EMBL" id="LT629701">
    <property type="protein sequence ID" value="SDM56232.1"/>
    <property type="molecule type" value="Genomic_DNA"/>
</dbReference>
<dbReference type="RefSeq" id="WP_030432160.1">
    <property type="nucleotide sequence ID" value="NZ_JOEF01000023.1"/>
</dbReference>
<name>A0A1G9U8S1_ALLAB</name>
<reference evidence="1 2" key="1">
    <citation type="submission" date="2016-10" db="EMBL/GenBank/DDBJ databases">
        <authorList>
            <person name="de Groot N.N."/>
        </authorList>
    </citation>
    <scope>NUCLEOTIDE SEQUENCE [LARGE SCALE GENOMIC DNA]</scope>
    <source>
        <strain evidence="1 2">DSM 44149</strain>
    </source>
</reference>
<protein>
    <submittedName>
        <fullName evidence="1">Uncharacterized protein</fullName>
    </submittedName>
</protein>
<gene>
    <name evidence="1" type="ORF">SAMN04489726_2260</name>
</gene>
<sequence>MLAADTFLLGRRTYELLERPGAPTGVSPRSSVRVCLYQIATDERLQPVPDALVACMAVIRDVSVLTSGRNGRISVFADPGLVEKLGRSLRHRTCR</sequence>
<evidence type="ECO:0000313" key="1">
    <source>
        <dbReference type="EMBL" id="SDM56232.1"/>
    </source>
</evidence>
<organism evidence="1 2">
    <name type="scientific">Allokutzneria albata</name>
    <name type="common">Kibdelosporangium albatum</name>
    <dbReference type="NCBI Taxonomy" id="211114"/>
    <lineage>
        <taxon>Bacteria</taxon>
        <taxon>Bacillati</taxon>
        <taxon>Actinomycetota</taxon>
        <taxon>Actinomycetes</taxon>
        <taxon>Pseudonocardiales</taxon>
        <taxon>Pseudonocardiaceae</taxon>
        <taxon>Allokutzneria</taxon>
    </lineage>
</organism>
<dbReference type="OrthoDB" id="3471498at2"/>